<dbReference type="GO" id="GO:0019594">
    <property type="term" value="P:mannitol metabolic process"/>
    <property type="evidence" value="ECO:0007669"/>
    <property type="project" value="InterPro"/>
</dbReference>
<dbReference type="InterPro" id="IPR013131">
    <property type="entry name" value="Mannitol_DH_N"/>
</dbReference>
<accession>K6WZM0</accession>
<dbReference type="PRINTS" id="PR00084">
    <property type="entry name" value="MTLDHDRGNASE"/>
</dbReference>
<dbReference type="EMBL" id="BAHD01000074">
    <property type="protein sequence ID" value="GAB97567.1"/>
    <property type="molecule type" value="Genomic_DNA"/>
</dbReference>
<comment type="caution">
    <text evidence="9">The sequence shown here is derived from an EMBL/GenBank/DDBJ whole genome shotgun (WGS) entry which is preliminary data.</text>
</comment>
<dbReference type="InterPro" id="IPR023027">
    <property type="entry name" value="Mannitol_DH_CS"/>
</dbReference>
<dbReference type="SUPFAM" id="SSF51735">
    <property type="entry name" value="NAD(P)-binding Rossmann-fold domains"/>
    <property type="match status" value="1"/>
</dbReference>
<dbReference type="InterPro" id="IPR008927">
    <property type="entry name" value="6-PGluconate_DH-like_C_sf"/>
</dbReference>
<gene>
    <name evidence="9" type="ORF">KILIM_074_00160</name>
</gene>
<evidence type="ECO:0000256" key="2">
    <source>
        <dbReference type="ARBA" id="ARBA00012939"/>
    </source>
</evidence>
<evidence type="ECO:0000313" key="9">
    <source>
        <dbReference type="EMBL" id="GAB97567.1"/>
    </source>
</evidence>
<dbReference type="SUPFAM" id="SSF48179">
    <property type="entry name" value="6-phosphogluconate dehydrogenase C-terminal domain-like"/>
    <property type="match status" value="1"/>
</dbReference>
<dbReference type="Proteomes" id="UP000008366">
    <property type="component" value="Unassembled WGS sequence"/>
</dbReference>
<evidence type="ECO:0000256" key="6">
    <source>
        <dbReference type="ARBA" id="ARBA00048615"/>
    </source>
</evidence>
<dbReference type="InterPro" id="IPR013328">
    <property type="entry name" value="6PGD_dom2"/>
</dbReference>
<dbReference type="Gene3D" id="1.10.1040.10">
    <property type="entry name" value="N-(1-d-carboxylethyl)-l-norvaline Dehydrogenase, domain 2"/>
    <property type="match status" value="1"/>
</dbReference>
<dbReference type="InterPro" id="IPR000669">
    <property type="entry name" value="Mannitol_DH"/>
</dbReference>
<keyword evidence="4" id="KW-0560">Oxidoreductase</keyword>
<dbReference type="PANTHER" id="PTHR43362:SF1">
    <property type="entry name" value="MANNITOL DEHYDROGENASE 2-RELATED"/>
    <property type="match status" value="1"/>
</dbReference>
<dbReference type="Gene3D" id="3.40.50.720">
    <property type="entry name" value="NAD(P)-binding Rossmann-like Domain"/>
    <property type="match status" value="1"/>
</dbReference>
<feature type="domain" description="Mannitol dehydrogenase C-terminal" evidence="8">
    <location>
        <begin position="290"/>
        <end position="481"/>
    </location>
</feature>
<dbReference type="InterPro" id="IPR013118">
    <property type="entry name" value="Mannitol_DH_C"/>
</dbReference>
<reference evidence="9 10" key="1">
    <citation type="submission" date="2012-08" db="EMBL/GenBank/DDBJ databases">
        <title>Whole genome shotgun sequence of Kineosphaera limosa NBRC 100340.</title>
        <authorList>
            <person name="Yoshida I."/>
            <person name="Isaki S."/>
            <person name="Hosoyama A."/>
            <person name="Tsuchikane K."/>
            <person name="Katsumata H."/>
            <person name="Ando Y."/>
            <person name="Ohji S."/>
            <person name="Hamada M."/>
            <person name="Tamura T."/>
            <person name="Yamazoe A."/>
            <person name="Yamazaki S."/>
            <person name="Fujita N."/>
        </authorList>
    </citation>
    <scope>NUCLEOTIDE SEQUENCE [LARGE SCALE GENOMIC DNA]</scope>
    <source>
        <strain evidence="9 10">NBRC 100340</strain>
    </source>
</reference>
<evidence type="ECO:0000256" key="4">
    <source>
        <dbReference type="ARBA" id="ARBA00023002"/>
    </source>
</evidence>
<sequence length="494" mass="52824">MTRLDRAHLGGLAESETLRLPARHSVDAAVGIVHLGIGAFHRAHQAAYTEDAMIATGDFTWGICGATQRSPRVREDLVPQDGLYGILVRSPQRAQLRVSGAVREVLSPTDQADLLTARLADPAVRIVSLTVTEKGYRRGGDGTLDVTHPDVAADLADGSAPRSAVGRLTRGLQGRMRGCGAPVTVLCCDNLPNNGAVVRGLVHDFCAALPTAEGDELAGWIGQHVTFPTSMVDRIVPATTAGDIAEAQGILGVQDRGLVVTEDFRQWVIEDDFAAGRPAWESAGAEFTDDVEPYEHMKLRILNGSHSTLAYLGALAGYETIAQTVADPRLAEVARGLIREDVIPTLAPAGQTDLAAYGDQIMARYENPGLRHRTIQIAMDGSQKLPQRLLGTVRDRLSAGARPTWATVGVAAWMAYVASERAADGRELPLDDPLADRLQSVRGLTDPDRIVTDLLTVRDVFGDDLPENTSWRADLVAALASVLPSKNTVGKARA</sequence>
<evidence type="ECO:0000256" key="1">
    <source>
        <dbReference type="ARBA" id="ARBA00006541"/>
    </source>
</evidence>
<keyword evidence="10" id="KW-1185">Reference proteome</keyword>
<evidence type="ECO:0000256" key="5">
    <source>
        <dbReference type="ARBA" id="ARBA00023027"/>
    </source>
</evidence>
<dbReference type="PROSITE" id="PS00974">
    <property type="entry name" value="MANNITOL_DHGENASE"/>
    <property type="match status" value="1"/>
</dbReference>
<dbReference type="AlphaFoldDB" id="K6WZM0"/>
<dbReference type="InterPro" id="IPR036291">
    <property type="entry name" value="NAD(P)-bd_dom_sf"/>
</dbReference>
<comment type="similarity">
    <text evidence="1">Belongs to the mannitol dehydrogenase family.</text>
</comment>
<evidence type="ECO:0000259" key="7">
    <source>
        <dbReference type="Pfam" id="PF01232"/>
    </source>
</evidence>
<keyword evidence="5" id="KW-0520">NAD</keyword>
<dbReference type="Pfam" id="PF01232">
    <property type="entry name" value="Mannitol_dh"/>
    <property type="match status" value="1"/>
</dbReference>
<dbReference type="STRING" id="1184609.KILIM_074_00160"/>
<feature type="domain" description="Mannitol dehydrogenase N-terminal" evidence="7">
    <location>
        <begin position="31"/>
        <end position="281"/>
    </location>
</feature>
<dbReference type="Pfam" id="PF08125">
    <property type="entry name" value="Mannitol_dh_C"/>
    <property type="match status" value="1"/>
</dbReference>
<evidence type="ECO:0000313" key="10">
    <source>
        <dbReference type="Proteomes" id="UP000008366"/>
    </source>
</evidence>
<evidence type="ECO:0000259" key="8">
    <source>
        <dbReference type="Pfam" id="PF08125"/>
    </source>
</evidence>
<dbReference type="eggNOG" id="COG0246">
    <property type="taxonomic scope" value="Bacteria"/>
</dbReference>
<dbReference type="GO" id="GO:0008926">
    <property type="term" value="F:mannitol-1-phosphate 5-dehydrogenase activity"/>
    <property type="evidence" value="ECO:0007669"/>
    <property type="project" value="UniProtKB-EC"/>
</dbReference>
<dbReference type="EC" id="1.1.1.17" evidence="2"/>
<proteinExistence type="inferred from homology"/>
<dbReference type="RefSeq" id="WP_006594099.1">
    <property type="nucleotide sequence ID" value="NZ_BAHD01000074.1"/>
</dbReference>
<dbReference type="InterPro" id="IPR050988">
    <property type="entry name" value="Mannitol_DH/Oxidoreductase"/>
</dbReference>
<dbReference type="PANTHER" id="PTHR43362">
    <property type="entry name" value="MANNITOL DEHYDROGENASE DSF1-RELATED"/>
    <property type="match status" value="1"/>
</dbReference>
<name>K6WZM0_9MICO</name>
<comment type="catalytic activity">
    <reaction evidence="6">
        <text>D-mannitol 1-phosphate + NAD(+) = beta-D-fructose 6-phosphate + NADH + H(+)</text>
        <dbReference type="Rhea" id="RHEA:19661"/>
        <dbReference type="ChEBI" id="CHEBI:15378"/>
        <dbReference type="ChEBI" id="CHEBI:57540"/>
        <dbReference type="ChEBI" id="CHEBI:57634"/>
        <dbReference type="ChEBI" id="CHEBI:57945"/>
        <dbReference type="ChEBI" id="CHEBI:61381"/>
        <dbReference type="EC" id="1.1.1.17"/>
    </reaction>
</comment>
<evidence type="ECO:0000256" key="3">
    <source>
        <dbReference type="ARBA" id="ARBA00016219"/>
    </source>
</evidence>
<organism evidence="9 10">
    <name type="scientific">Kineosphaera limosa NBRC 100340</name>
    <dbReference type="NCBI Taxonomy" id="1184609"/>
    <lineage>
        <taxon>Bacteria</taxon>
        <taxon>Bacillati</taxon>
        <taxon>Actinomycetota</taxon>
        <taxon>Actinomycetes</taxon>
        <taxon>Micrococcales</taxon>
        <taxon>Dermatophilaceae</taxon>
        <taxon>Kineosphaera</taxon>
    </lineage>
</organism>
<protein>
    <recommendedName>
        <fullName evidence="3">Mannitol-1-phosphate 5-dehydrogenase</fullName>
        <ecNumber evidence="2">1.1.1.17</ecNumber>
    </recommendedName>
</protein>